<proteinExistence type="predicted"/>
<organism evidence="1 2">
    <name type="scientific">Chaenocephalus aceratus</name>
    <name type="common">Blackfin icefish</name>
    <name type="synonym">Chaenichthys aceratus</name>
    <dbReference type="NCBI Taxonomy" id="36190"/>
    <lineage>
        <taxon>Eukaryota</taxon>
        <taxon>Metazoa</taxon>
        <taxon>Chordata</taxon>
        <taxon>Craniata</taxon>
        <taxon>Vertebrata</taxon>
        <taxon>Euteleostomi</taxon>
        <taxon>Actinopterygii</taxon>
        <taxon>Neopterygii</taxon>
        <taxon>Teleostei</taxon>
        <taxon>Neoteleostei</taxon>
        <taxon>Acanthomorphata</taxon>
        <taxon>Eupercaria</taxon>
        <taxon>Perciformes</taxon>
        <taxon>Notothenioidei</taxon>
        <taxon>Channichthyidae</taxon>
        <taxon>Chaenocephalus</taxon>
    </lineage>
</organism>
<dbReference type="EMBL" id="CM043791">
    <property type="protein sequence ID" value="KAI4823515.1"/>
    <property type="molecule type" value="Genomic_DNA"/>
</dbReference>
<protein>
    <submittedName>
        <fullName evidence="1">Uncharacterized protein</fullName>
    </submittedName>
</protein>
<name>A0ACB9XAG2_CHAAC</name>
<keyword evidence="2" id="KW-1185">Reference proteome</keyword>
<comment type="caution">
    <text evidence="1">The sequence shown here is derived from an EMBL/GenBank/DDBJ whole genome shotgun (WGS) entry which is preliminary data.</text>
</comment>
<evidence type="ECO:0000313" key="1">
    <source>
        <dbReference type="EMBL" id="KAI4823515.1"/>
    </source>
</evidence>
<accession>A0ACB9XAG2</accession>
<gene>
    <name evidence="1" type="ORF">KUCAC02_012098</name>
</gene>
<evidence type="ECO:0000313" key="2">
    <source>
        <dbReference type="Proteomes" id="UP001057452"/>
    </source>
</evidence>
<reference evidence="1" key="1">
    <citation type="submission" date="2022-05" db="EMBL/GenBank/DDBJ databases">
        <title>Chromosome-level genome of Chaenocephalus aceratus.</title>
        <authorList>
            <person name="Park H."/>
        </authorList>
    </citation>
    <scope>NUCLEOTIDE SEQUENCE</scope>
    <source>
        <strain evidence="1">KU_202001</strain>
    </source>
</reference>
<dbReference type="Proteomes" id="UP001057452">
    <property type="component" value="Chromosome 7"/>
</dbReference>
<sequence length="127" mass="14598">MLAKLRGKSSRLHRCSLLRRPRTLGGWDLLWQYGELASGRLTRRAANYLLASACLSFDVSRATPLLETLISQLLQPASYESESIVQHGCYYQFEYTWDCAAFVCVLCRLPPNQEQIVFEVLVIRRWG</sequence>